<dbReference type="Pfam" id="PF00455">
    <property type="entry name" value="DeoRC"/>
    <property type="match status" value="1"/>
</dbReference>
<dbReference type="InterPro" id="IPR018356">
    <property type="entry name" value="Tscrpt_reg_HTH_DeoR_CS"/>
</dbReference>
<feature type="domain" description="HTH deoR-type" evidence="4">
    <location>
        <begin position="2"/>
        <end position="57"/>
    </location>
</feature>
<dbReference type="SMART" id="SM01134">
    <property type="entry name" value="DeoRC"/>
    <property type="match status" value="1"/>
</dbReference>
<dbReference type="AlphaFoldDB" id="A0A511MVF8"/>
<dbReference type="InterPro" id="IPR036390">
    <property type="entry name" value="WH_DNA-bd_sf"/>
</dbReference>
<evidence type="ECO:0000313" key="6">
    <source>
        <dbReference type="Proteomes" id="UP000321306"/>
    </source>
</evidence>
<dbReference type="InterPro" id="IPR036388">
    <property type="entry name" value="WH-like_DNA-bd_sf"/>
</dbReference>
<name>A0A511MVF8_DEIC1</name>
<dbReference type="InterPro" id="IPR001034">
    <property type="entry name" value="DeoR_HTH"/>
</dbReference>
<dbReference type="GO" id="GO:0003700">
    <property type="term" value="F:DNA-binding transcription factor activity"/>
    <property type="evidence" value="ECO:0007669"/>
    <property type="project" value="InterPro"/>
</dbReference>
<reference evidence="5 6" key="1">
    <citation type="submission" date="2019-07" db="EMBL/GenBank/DDBJ databases">
        <title>Whole genome shotgun sequence of Deinococcus cellulosilyticus NBRC 106333.</title>
        <authorList>
            <person name="Hosoyama A."/>
            <person name="Uohara A."/>
            <person name="Ohji S."/>
            <person name="Ichikawa N."/>
        </authorList>
    </citation>
    <scope>NUCLEOTIDE SEQUENCE [LARGE SCALE GENOMIC DNA]</scope>
    <source>
        <strain evidence="5 6">NBRC 106333</strain>
    </source>
</reference>
<dbReference type="RefSeq" id="WP_146881722.1">
    <property type="nucleotide sequence ID" value="NZ_BJXB01000001.1"/>
</dbReference>
<comment type="caution">
    <text evidence="5">The sequence shown here is derived from an EMBL/GenBank/DDBJ whole genome shotgun (WGS) entry which is preliminary data.</text>
</comment>
<keyword evidence="2" id="KW-0238">DNA-binding</keyword>
<organism evidence="5 6">
    <name type="scientific">Deinococcus cellulosilyticus (strain DSM 18568 / NBRC 106333 / KACC 11606 / 5516J-15)</name>
    <dbReference type="NCBI Taxonomy" id="1223518"/>
    <lineage>
        <taxon>Bacteria</taxon>
        <taxon>Thermotogati</taxon>
        <taxon>Deinococcota</taxon>
        <taxon>Deinococci</taxon>
        <taxon>Deinococcales</taxon>
        <taxon>Deinococcaceae</taxon>
        <taxon>Deinococcus</taxon>
    </lineage>
</organism>
<dbReference type="Proteomes" id="UP000321306">
    <property type="component" value="Unassembled WGS sequence"/>
</dbReference>
<dbReference type="OrthoDB" id="9798651at2"/>
<keyword evidence="3" id="KW-0804">Transcription</keyword>
<evidence type="ECO:0000259" key="4">
    <source>
        <dbReference type="PROSITE" id="PS51000"/>
    </source>
</evidence>
<dbReference type="InterPro" id="IPR050313">
    <property type="entry name" value="Carb_Metab_HTH_regulators"/>
</dbReference>
<evidence type="ECO:0000256" key="2">
    <source>
        <dbReference type="ARBA" id="ARBA00023125"/>
    </source>
</evidence>
<evidence type="ECO:0000256" key="3">
    <source>
        <dbReference type="ARBA" id="ARBA00023163"/>
    </source>
</evidence>
<dbReference type="PANTHER" id="PTHR30363:SF44">
    <property type="entry name" value="AGA OPERON TRANSCRIPTIONAL REPRESSOR-RELATED"/>
    <property type="match status" value="1"/>
</dbReference>
<proteinExistence type="predicted"/>
<accession>A0A511MVF8</accession>
<dbReference type="PROSITE" id="PS00894">
    <property type="entry name" value="HTH_DEOR_1"/>
    <property type="match status" value="1"/>
</dbReference>
<dbReference type="InterPro" id="IPR037171">
    <property type="entry name" value="NagB/RpiA_transferase-like"/>
</dbReference>
<dbReference type="PROSITE" id="PS51000">
    <property type="entry name" value="HTH_DEOR_2"/>
    <property type="match status" value="1"/>
</dbReference>
<dbReference type="InterPro" id="IPR014036">
    <property type="entry name" value="DeoR-like_C"/>
</dbReference>
<dbReference type="EMBL" id="BJXB01000001">
    <property type="protein sequence ID" value="GEM44569.1"/>
    <property type="molecule type" value="Genomic_DNA"/>
</dbReference>
<dbReference type="PANTHER" id="PTHR30363">
    <property type="entry name" value="HTH-TYPE TRANSCRIPTIONAL REGULATOR SRLR-RELATED"/>
    <property type="match status" value="1"/>
</dbReference>
<dbReference type="Pfam" id="PF08220">
    <property type="entry name" value="HTH_DeoR"/>
    <property type="match status" value="1"/>
</dbReference>
<dbReference type="SMART" id="SM00420">
    <property type="entry name" value="HTH_DEOR"/>
    <property type="match status" value="1"/>
</dbReference>
<dbReference type="SUPFAM" id="SSF100950">
    <property type="entry name" value="NagB/RpiA/CoA transferase-like"/>
    <property type="match status" value="1"/>
</dbReference>
<keyword evidence="1" id="KW-0805">Transcription regulation</keyword>
<dbReference type="Gene3D" id="1.10.10.10">
    <property type="entry name" value="Winged helix-like DNA-binding domain superfamily/Winged helix DNA-binding domain"/>
    <property type="match status" value="1"/>
</dbReference>
<keyword evidence="6" id="KW-1185">Reference proteome</keyword>
<dbReference type="PRINTS" id="PR00037">
    <property type="entry name" value="HTHLACR"/>
</dbReference>
<evidence type="ECO:0000313" key="5">
    <source>
        <dbReference type="EMBL" id="GEM44569.1"/>
    </source>
</evidence>
<evidence type="ECO:0000256" key="1">
    <source>
        <dbReference type="ARBA" id="ARBA00023015"/>
    </source>
</evidence>
<protein>
    <submittedName>
        <fullName evidence="5">DeoR family transcriptional regulator</fullName>
    </submittedName>
</protein>
<gene>
    <name evidence="5" type="ORF">DC3_02040</name>
</gene>
<dbReference type="GO" id="GO:0003677">
    <property type="term" value="F:DNA binding"/>
    <property type="evidence" value="ECO:0007669"/>
    <property type="project" value="UniProtKB-KW"/>
</dbReference>
<dbReference type="SUPFAM" id="SSF46785">
    <property type="entry name" value="Winged helix' DNA-binding domain"/>
    <property type="match status" value="1"/>
</dbReference>
<sequence>MLTERHHDLLKLIETRKALRVEEIADLLGVSPATVRRDLRTLQQSGMLKRVRGGATTPRNDIGSQGNLIEPLDEDFARAMLQDISTGEVIILEGERVAPALASFLKDNPRRLTIITNHLQAAQMLQGTSMDVILLGGQLHPRGYTLPEVSSQDIRFLIANQAFIEVEGIHPQAGITVSSPEPARYKRELLGHSMRKNVIALGRNYGIFLPYRVSSLEELDTWYTDQLQNPVQVPQGLKVIEVHG</sequence>